<dbReference type="Proteomes" id="UP000285310">
    <property type="component" value="Unassembled WGS sequence"/>
</dbReference>
<feature type="domain" description="Solute-binding protein family 5" evidence="5">
    <location>
        <begin position="70"/>
        <end position="449"/>
    </location>
</feature>
<dbReference type="GO" id="GO:0015833">
    <property type="term" value="P:peptide transport"/>
    <property type="evidence" value="ECO:0007669"/>
    <property type="project" value="TreeGrafter"/>
</dbReference>
<comment type="similarity">
    <text evidence="2">Belongs to the bacterial solute-binding protein 5 family.</text>
</comment>
<comment type="subcellular location">
    <subcellularLocation>
        <location evidence="1">Cell envelope</location>
    </subcellularLocation>
</comment>
<dbReference type="InterPro" id="IPR000914">
    <property type="entry name" value="SBP_5_dom"/>
</dbReference>
<dbReference type="InParanoid" id="A0A423PYZ7"/>
<dbReference type="PANTHER" id="PTHR30290:SF10">
    <property type="entry name" value="PERIPLASMIC OLIGOPEPTIDE-BINDING PROTEIN-RELATED"/>
    <property type="match status" value="1"/>
</dbReference>
<dbReference type="EMBL" id="AYKG01000009">
    <property type="protein sequence ID" value="ROO30826.1"/>
    <property type="molecule type" value="Genomic_DNA"/>
</dbReference>
<evidence type="ECO:0000313" key="6">
    <source>
        <dbReference type="EMBL" id="ROO30826.1"/>
    </source>
</evidence>
<dbReference type="InterPro" id="IPR030678">
    <property type="entry name" value="Peptide/Ni-bd"/>
</dbReference>
<dbReference type="Gene3D" id="3.40.190.10">
    <property type="entry name" value="Periplasmic binding protein-like II"/>
    <property type="match status" value="1"/>
</dbReference>
<accession>A0A423PYZ7</accession>
<evidence type="ECO:0000256" key="1">
    <source>
        <dbReference type="ARBA" id="ARBA00004196"/>
    </source>
</evidence>
<organism evidence="6 7">
    <name type="scientific">Salinisphaera japonica YTM-1</name>
    <dbReference type="NCBI Taxonomy" id="1209778"/>
    <lineage>
        <taxon>Bacteria</taxon>
        <taxon>Pseudomonadati</taxon>
        <taxon>Pseudomonadota</taxon>
        <taxon>Gammaproteobacteria</taxon>
        <taxon>Salinisphaerales</taxon>
        <taxon>Salinisphaeraceae</taxon>
        <taxon>Salinisphaera</taxon>
    </lineage>
</organism>
<dbReference type="GO" id="GO:0043190">
    <property type="term" value="C:ATP-binding cassette (ABC) transporter complex"/>
    <property type="evidence" value="ECO:0007669"/>
    <property type="project" value="InterPro"/>
</dbReference>
<dbReference type="PIRSF" id="PIRSF002741">
    <property type="entry name" value="MppA"/>
    <property type="match status" value="1"/>
</dbReference>
<evidence type="ECO:0000313" key="7">
    <source>
        <dbReference type="Proteomes" id="UP000285310"/>
    </source>
</evidence>
<keyword evidence="3" id="KW-0813">Transport</keyword>
<dbReference type="GO" id="GO:1904680">
    <property type="term" value="F:peptide transmembrane transporter activity"/>
    <property type="evidence" value="ECO:0007669"/>
    <property type="project" value="TreeGrafter"/>
</dbReference>
<dbReference type="InterPro" id="IPR039424">
    <property type="entry name" value="SBP_5"/>
</dbReference>
<protein>
    <submittedName>
        <fullName evidence="6">Peptide transporter</fullName>
    </submittedName>
</protein>
<keyword evidence="4" id="KW-0732">Signal</keyword>
<evidence type="ECO:0000256" key="4">
    <source>
        <dbReference type="ARBA" id="ARBA00022729"/>
    </source>
</evidence>
<reference evidence="6 7" key="1">
    <citation type="submission" date="2013-10" db="EMBL/GenBank/DDBJ databases">
        <title>Salinisphaera japonica YTM-1 Genome Sequencing.</title>
        <authorList>
            <person name="Lai Q."/>
            <person name="Li C."/>
            <person name="Shao Z."/>
        </authorList>
    </citation>
    <scope>NUCLEOTIDE SEQUENCE [LARGE SCALE GENOMIC DNA]</scope>
    <source>
        <strain evidence="6 7">YTM-1</strain>
    </source>
</reference>
<evidence type="ECO:0000256" key="2">
    <source>
        <dbReference type="ARBA" id="ARBA00005695"/>
    </source>
</evidence>
<gene>
    <name evidence="6" type="ORF">SAJA_03975</name>
</gene>
<dbReference type="GO" id="GO:0030288">
    <property type="term" value="C:outer membrane-bounded periplasmic space"/>
    <property type="evidence" value="ECO:0007669"/>
    <property type="project" value="TreeGrafter"/>
</dbReference>
<sequence>MAVLTGCGGDESGFANRLAPAVAADGTKTLRYGNQTEPGTLDPHQASGVPAANVLRDLYEGLVITGADDKIIPGVAESWTISDDRLTYTFKLRSDARWSNGKPVTAQDFVYSLRRAVAPTTASSYADIHAPIKNATAIINNDKPPETLGVAAPDAHTLVIRLKEPTPFFLQTLTHPSSDPVYRPAVEQWGDSFTQPGHAVTNGAYTMDAWRVNERIRVKRNPYYWDNANTAIDRVEFYPIEDGNSELSRYQAGGLDWAATVPPAATARIKRHIPDQYHAVPTIGIAYLGLNMRHAPFADNRKLRLALSMALDRDVITDKILRGGQPTLYSAVPDTVRGYTPVEYDWQDWPDDKRKARARRLYHEAGYSAEHPLQAEYLYPSGGVGKTLGLVAVAMWREVLGADITPINQEWKVFLQTAREGYDTQIFWGGWIGDYDDPNTFFSIFNSKAALNYTGYDSPAYDTAQERSSHTPTGAKRTALMHKAEATLLHDAPIIPVWVYTYHQLVKPYVTSYQPSALGNYYSKNFDIRPGQDADGGAGGH</sequence>
<dbReference type="FunCoup" id="A0A423PYZ7">
    <property type="interactions" value="195"/>
</dbReference>
<dbReference type="CDD" id="cd08504">
    <property type="entry name" value="PBP2_OppA"/>
    <property type="match status" value="1"/>
</dbReference>
<dbReference type="Gene3D" id="3.90.76.10">
    <property type="entry name" value="Dipeptide-binding Protein, Domain 1"/>
    <property type="match status" value="1"/>
</dbReference>
<dbReference type="AlphaFoldDB" id="A0A423PYZ7"/>
<evidence type="ECO:0000259" key="5">
    <source>
        <dbReference type="Pfam" id="PF00496"/>
    </source>
</evidence>
<evidence type="ECO:0000256" key="3">
    <source>
        <dbReference type="ARBA" id="ARBA00022448"/>
    </source>
</evidence>
<keyword evidence="7" id="KW-1185">Reference proteome</keyword>
<name>A0A423PYZ7_9GAMM</name>
<comment type="caution">
    <text evidence="6">The sequence shown here is derived from an EMBL/GenBank/DDBJ whole genome shotgun (WGS) entry which is preliminary data.</text>
</comment>
<dbReference type="FunFam" id="3.90.76.10:FF:000001">
    <property type="entry name" value="Oligopeptide ABC transporter substrate-binding protein"/>
    <property type="match status" value="1"/>
</dbReference>
<dbReference type="SUPFAM" id="SSF53850">
    <property type="entry name" value="Periplasmic binding protein-like II"/>
    <property type="match status" value="1"/>
</dbReference>
<dbReference type="Gene3D" id="3.10.105.10">
    <property type="entry name" value="Dipeptide-binding Protein, Domain 3"/>
    <property type="match status" value="1"/>
</dbReference>
<proteinExistence type="inferred from homology"/>
<dbReference type="Pfam" id="PF00496">
    <property type="entry name" value="SBP_bac_5"/>
    <property type="match status" value="1"/>
</dbReference>
<dbReference type="PANTHER" id="PTHR30290">
    <property type="entry name" value="PERIPLASMIC BINDING COMPONENT OF ABC TRANSPORTER"/>
    <property type="match status" value="1"/>
</dbReference>